<dbReference type="Proteomes" id="UP000887579">
    <property type="component" value="Unplaced"/>
</dbReference>
<name>A0AC34FGJ6_9BILA</name>
<organism evidence="1 2">
    <name type="scientific">Panagrolaimus sp. ES5</name>
    <dbReference type="NCBI Taxonomy" id="591445"/>
    <lineage>
        <taxon>Eukaryota</taxon>
        <taxon>Metazoa</taxon>
        <taxon>Ecdysozoa</taxon>
        <taxon>Nematoda</taxon>
        <taxon>Chromadorea</taxon>
        <taxon>Rhabditida</taxon>
        <taxon>Tylenchina</taxon>
        <taxon>Panagrolaimomorpha</taxon>
        <taxon>Panagrolaimoidea</taxon>
        <taxon>Panagrolaimidae</taxon>
        <taxon>Panagrolaimus</taxon>
    </lineage>
</organism>
<protein>
    <submittedName>
        <fullName evidence="2">Altered inheritance of mitochondria protein 24, mitochondrial</fullName>
    </submittedName>
</protein>
<dbReference type="WBParaSite" id="ES5_v2.g16042.t1">
    <property type="protein sequence ID" value="ES5_v2.g16042.t1"/>
    <property type="gene ID" value="ES5_v2.g16042"/>
</dbReference>
<evidence type="ECO:0000313" key="1">
    <source>
        <dbReference type="Proteomes" id="UP000887579"/>
    </source>
</evidence>
<sequence>MPQQVAKTAVTETSFSTAAAGGSDESQSVQAPFAAEHENLEHVEDLIHQERGQELFAETGAHHPFIYHRRTPAMELLEDGRVVGNAFLGSEKEDKPFYGMNYKIEHRDTNSILYVMLQPQAKLHALPGSMVAMSPQVDLKGKSKFSLKNLFTGGQMAISTFTGPGEVLLAPPLCLGKAMFSGEGLFIHHISGQGIFFIHSLGAIVERHLQPNEEWIVDNGHLVAWNCNYLIERASSSGLMSNMLSGEGLVCRFTGPGTVYIQTRNPETLSSWIRGHAKNA</sequence>
<reference evidence="2" key="1">
    <citation type="submission" date="2022-11" db="UniProtKB">
        <authorList>
            <consortium name="WormBaseParasite"/>
        </authorList>
    </citation>
    <scope>IDENTIFICATION</scope>
</reference>
<accession>A0AC34FGJ6</accession>
<proteinExistence type="predicted"/>
<evidence type="ECO:0000313" key="2">
    <source>
        <dbReference type="WBParaSite" id="ES5_v2.g16042.t1"/>
    </source>
</evidence>